<dbReference type="GO" id="GO:0018169">
    <property type="term" value="F:ribosomal S6-glutamic acid ligase activity"/>
    <property type="evidence" value="ECO:0007669"/>
    <property type="project" value="TreeGrafter"/>
</dbReference>
<comment type="caution">
    <text evidence="2">The sequence shown here is derived from an EMBL/GenBank/DDBJ whole genome shotgun (WGS) entry which is preliminary data.</text>
</comment>
<accession>A0A243RN39</accession>
<dbReference type="NCBIfam" id="TIGR04187">
    <property type="entry name" value="GRASP_SAV_5884"/>
    <property type="match status" value="1"/>
</dbReference>
<protein>
    <recommendedName>
        <fullName evidence="1">MvdD-like pre-ATP grasp domain-containing protein</fullName>
    </recommendedName>
</protein>
<dbReference type="InterPro" id="IPR026449">
    <property type="entry name" value="GRASP_SAV_5884"/>
</dbReference>
<dbReference type="Proteomes" id="UP000194761">
    <property type="component" value="Unassembled WGS sequence"/>
</dbReference>
<name>A0A243RN39_9ACTN</name>
<keyword evidence="3" id="KW-1185">Reference proteome</keyword>
<dbReference type="PANTHER" id="PTHR21621:SF0">
    <property type="entry name" value="BETA-CITRYLGLUTAMATE SYNTHASE B-RELATED"/>
    <property type="match status" value="1"/>
</dbReference>
<dbReference type="InterPro" id="IPR048936">
    <property type="entry name" value="MvdD-like_ATPgrasp"/>
</dbReference>
<dbReference type="AlphaFoldDB" id="A0A243RN39"/>
<reference evidence="2 3" key="1">
    <citation type="submission" date="2017-05" db="EMBL/GenBank/DDBJ databases">
        <title>Biotechnological potential of actinobacteria isolated from South African environments.</title>
        <authorList>
            <person name="Le Roes-Hill M."/>
            <person name="Prins A."/>
            <person name="Durrell K.A."/>
        </authorList>
    </citation>
    <scope>NUCLEOTIDE SEQUENCE [LARGE SCALE GENOMIC DNA]</scope>
    <source>
        <strain evidence="2">M26</strain>
    </source>
</reference>
<dbReference type="Pfam" id="PF21068">
    <property type="entry name" value="ATPgraspMvdD"/>
    <property type="match status" value="1"/>
</dbReference>
<dbReference type="EMBL" id="NGFP01000060">
    <property type="protein sequence ID" value="OUC96359.1"/>
    <property type="molecule type" value="Genomic_DNA"/>
</dbReference>
<dbReference type="SUPFAM" id="SSF56059">
    <property type="entry name" value="Glutathione synthetase ATP-binding domain-like"/>
    <property type="match status" value="1"/>
</dbReference>
<dbReference type="GO" id="GO:0009432">
    <property type="term" value="P:SOS response"/>
    <property type="evidence" value="ECO:0007669"/>
    <property type="project" value="TreeGrafter"/>
</dbReference>
<feature type="domain" description="MvdD-like pre-ATP grasp" evidence="1">
    <location>
        <begin position="7"/>
        <end position="84"/>
    </location>
</feature>
<evidence type="ECO:0000259" key="1">
    <source>
        <dbReference type="Pfam" id="PF21068"/>
    </source>
</evidence>
<proteinExistence type="predicted"/>
<organism evidence="2 3">
    <name type="scientific">Streptosporangium minutum</name>
    <dbReference type="NCBI Taxonomy" id="569862"/>
    <lineage>
        <taxon>Bacteria</taxon>
        <taxon>Bacillati</taxon>
        <taxon>Actinomycetota</taxon>
        <taxon>Actinomycetes</taxon>
        <taxon>Streptosporangiales</taxon>
        <taxon>Streptosporangiaceae</taxon>
        <taxon>Streptosporangium</taxon>
    </lineage>
</organism>
<dbReference type="Gene3D" id="3.30.470.20">
    <property type="entry name" value="ATP-grasp fold, B domain"/>
    <property type="match status" value="1"/>
</dbReference>
<dbReference type="PANTHER" id="PTHR21621">
    <property type="entry name" value="RIBOSOMAL PROTEIN S6 MODIFICATION PROTEIN"/>
    <property type="match status" value="1"/>
</dbReference>
<gene>
    <name evidence="2" type="ORF">CA984_15330</name>
</gene>
<dbReference type="GO" id="GO:0005737">
    <property type="term" value="C:cytoplasm"/>
    <property type="evidence" value="ECO:0007669"/>
    <property type="project" value="TreeGrafter"/>
</dbReference>
<sequence>MLVLTCLDDPTADMVIDQLNRRDACVARFDPGVEFPADAELSAWFGRFPPYGVLTTRSRRIILEKVEAVYYRRPTPYLADNLSQVERFIGTQARFGVGGVLTALRCPYVSHPWAITAAEHKPLQLAIARRAGFEVPTTLVTNRLEDARAFAAQHGSIVYKPLRATPYTGSDGEPRTIWTAQVGPDDIDGTVSATAHLFQARVRKTADLRVTAVGKRVFCVRLDSDLLDWRQDYDRLSYTVVEPPPGLADACLAYLGEFGLSFGAFDFALTGDGTPVFLECNPNGQWGWLEDATGLPIAAAIADLLLEDST</sequence>
<evidence type="ECO:0000313" key="2">
    <source>
        <dbReference type="EMBL" id="OUC96359.1"/>
    </source>
</evidence>
<evidence type="ECO:0000313" key="3">
    <source>
        <dbReference type="Proteomes" id="UP000194761"/>
    </source>
</evidence>